<dbReference type="InterPro" id="IPR016032">
    <property type="entry name" value="Sig_transdc_resp-reg_C-effctor"/>
</dbReference>
<dbReference type="SMART" id="SM00028">
    <property type="entry name" value="TPR"/>
    <property type="match status" value="7"/>
</dbReference>
<dbReference type="InterPro" id="IPR019734">
    <property type="entry name" value="TPR_rpt"/>
</dbReference>
<sequence length="1045" mass="109962">MTDLRLRLLGAVEAHAGATPLALGPRKQRLVLGVLALEVNKAVPIDRLVDLAWPVGPPRTAGHAIKVCVSGLRGVLAGHDGVEIRTQGTGYLLAADPMRIDVHRFRVLLTQAGEAADDGARIALLDRALELWAGEPLQGVAAPEVCERLGVGLAEARLTAVEDRIDARLRLGHHREVIDELTGLVAAAPRRERPAAQLMLALYRSGRAADALAVARGTRHVLADQLGIDPGLPLQRLERAIMRQDPALLLPEPPRIADAPAQLPAQVAGFAGRDDQLAELDALLADGAGAAVVTIGGTAGAGKTALAVQWGQRRRDRFPGGQLYLNLGGYSNGSPVHPAQALATFLRALGVPAEQVPVDLVEAGALYRTLVSDRRLLVVLDNAAGVDTIRPLLPGGAHCVTLVTSRDRLAGLIARDGARPLTLGELTPEGAQALLNGLVGARATDDPAATAELARLCGRLPLPLRIAAAHLVCRPRRPVADLVEELSAGNRLTMLAVPGDEQSAVRAAFDLSYAALKPKASRLFRLAGLVPMAELTLPAAAALADLDPAPTRTLLSELADAHLIEELTPGRYAWHDLLHLYAAELAELEDTAAERESALLRLYECHLRTAGAAATLLYPQMQRLPPLARGRAGLTFSGAAAALAWLDAERSTMVALVRHGAGIDALRRCSWLLADTLRGYFWTRRYAEDWLTTAAGGLAAAEAAGDPHGRAAAHLSLAQAYRSLSRHDAAVEHFARARVDAGRAGWRQGEAAALGSIANLYRDQGRLADAAEHHRQALAIYRDTGGRGGEAVSLGNLGNVLIESGELAEGIARLAEGMAIYRELGSVNGRAMMHNSLGYAHLGAGRIAAARAEFDRALDLHREAGSREGEADTMVNMGEASRDAHDHALAARLARSGLEVAVDVGDQRIQADAHNLLGSIALSLGDREGAGAQHRDALRLAGEVGHGKGVAAALIGLAEADLAAGRHTDAYEQAVEALEVTRRTGFGLLEADALTVVAAAALTGAATPAEAARHAEQALATYRRIGRPAGERLAQQLLDQAFASA</sequence>
<evidence type="ECO:0000313" key="7">
    <source>
        <dbReference type="EMBL" id="GIE47062.1"/>
    </source>
</evidence>
<dbReference type="GO" id="GO:0003677">
    <property type="term" value="F:DNA binding"/>
    <property type="evidence" value="ECO:0007669"/>
    <property type="project" value="UniProtKB-UniRule"/>
</dbReference>
<accession>A0A919MJV8</accession>
<dbReference type="SUPFAM" id="SSF48452">
    <property type="entry name" value="TPR-like"/>
    <property type="match status" value="3"/>
</dbReference>
<dbReference type="GO" id="GO:0000160">
    <property type="term" value="P:phosphorelay signal transduction system"/>
    <property type="evidence" value="ECO:0007669"/>
    <property type="project" value="InterPro"/>
</dbReference>
<keyword evidence="8" id="KW-1185">Reference proteome</keyword>
<evidence type="ECO:0000256" key="5">
    <source>
        <dbReference type="PROSITE-ProRule" id="PRU01091"/>
    </source>
</evidence>
<dbReference type="Proteomes" id="UP000647172">
    <property type="component" value="Unassembled WGS sequence"/>
</dbReference>
<dbReference type="InterPro" id="IPR005158">
    <property type="entry name" value="BTAD"/>
</dbReference>
<dbReference type="InterPro" id="IPR001867">
    <property type="entry name" value="OmpR/PhoB-type_DNA-bd"/>
</dbReference>
<keyword evidence="3 5" id="KW-0238">DNA-binding</keyword>
<dbReference type="CDD" id="cd15831">
    <property type="entry name" value="BTAD"/>
    <property type="match status" value="1"/>
</dbReference>
<name>A0A919MJV8_9ACTN</name>
<dbReference type="PRINTS" id="PR00364">
    <property type="entry name" value="DISEASERSIST"/>
</dbReference>
<protein>
    <submittedName>
        <fullName evidence="7">SARP family transcriptional regulator</fullName>
    </submittedName>
</protein>
<dbReference type="InterPro" id="IPR036388">
    <property type="entry name" value="WH-like_DNA-bd_sf"/>
</dbReference>
<dbReference type="Gene3D" id="1.10.10.10">
    <property type="entry name" value="Winged helix-like DNA-binding domain superfamily/Winged helix DNA-binding domain"/>
    <property type="match status" value="1"/>
</dbReference>
<dbReference type="GO" id="GO:0006355">
    <property type="term" value="P:regulation of DNA-templated transcription"/>
    <property type="evidence" value="ECO:0007669"/>
    <property type="project" value="InterPro"/>
</dbReference>
<feature type="domain" description="OmpR/PhoB-type" evidence="6">
    <location>
        <begin position="1"/>
        <end position="95"/>
    </location>
</feature>
<dbReference type="SMART" id="SM01043">
    <property type="entry name" value="BTAD"/>
    <property type="match status" value="1"/>
</dbReference>
<dbReference type="InterPro" id="IPR027417">
    <property type="entry name" value="P-loop_NTPase"/>
</dbReference>
<dbReference type="PROSITE" id="PS51755">
    <property type="entry name" value="OMPR_PHOB"/>
    <property type="match status" value="1"/>
</dbReference>
<reference evidence="7" key="1">
    <citation type="submission" date="2021-01" db="EMBL/GenBank/DDBJ databases">
        <title>Whole genome shotgun sequence of Actinoplanes nipponensis NBRC 14063.</title>
        <authorList>
            <person name="Komaki H."/>
            <person name="Tamura T."/>
        </authorList>
    </citation>
    <scope>NUCLEOTIDE SEQUENCE</scope>
    <source>
        <strain evidence="7">NBRC 14063</strain>
    </source>
</reference>
<dbReference type="InterPro" id="IPR051677">
    <property type="entry name" value="AfsR-DnrI-RedD_regulator"/>
</dbReference>
<dbReference type="PANTHER" id="PTHR35807">
    <property type="entry name" value="TRANSCRIPTIONAL REGULATOR REDD-RELATED"/>
    <property type="match status" value="1"/>
</dbReference>
<comment type="caution">
    <text evidence="7">The sequence shown here is derived from an EMBL/GenBank/DDBJ whole genome shotgun (WGS) entry which is preliminary data.</text>
</comment>
<feature type="DNA-binding region" description="OmpR/PhoB-type" evidence="5">
    <location>
        <begin position="1"/>
        <end position="95"/>
    </location>
</feature>
<evidence type="ECO:0000256" key="1">
    <source>
        <dbReference type="ARBA" id="ARBA00005820"/>
    </source>
</evidence>
<organism evidence="7 8">
    <name type="scientific">Actinoplanes nipponensis</name>
    <dbReference type="NCBI Taxonomy" id="135950"/>
    <lineage>
        <taxon>Bacteria</taxon>
        <taxon>Bacillati</taxon>
        <taxon>Actinomycetota</taxon>
        <taxon>Actinomycetes</taxon>
        <taxon>Micromonosporales</taxon>
        <taxon>Micromonosporaceae</taxon>
        <taxon>Actinoplanes</taxon>
    </lineage>
</organism>
<evidence type="ECO:0000259" key="6">
    <source>
        <dbReference type="PROSITE" id="PS51755"/>
    </source>
</evidence>
<dbReference type="InterPro" id="IPR011990">
    <property type="entry name" value="TPR-like_helical_dom_sf"/>
</dbReference>
<keyword evidence="4" id="KW-0804">Transcription</keyword>
<dbReference type="Pfam" id="PF13424">
    <property type="entry name" value="TPR_12"/>
    <property type="match status" value="1"/>
</dbReference>
<dbReference type="Gene3D" id="1.25.40.10">
    <property type="entry name" value="Tetratricopeptide repeat domain"/>
    <property type="match status" value="3"/>
</dbReference>
<evidence type="ECO:0000256" key="4">
    <source>
        <dbReference type="ARBA" id="ARBA00023163"/>
    </source>
</evidence>
<dbReference type="RefSeq" id="WP_203764261.1">
    <property type="nucleotide sequence ID" value="NZ_BAAAYJ010000103.1"/>
</dbReference>
<dbReference type="EMBL" id="BOMQ01000008">
    <property type="protein sequence ID" value="GIE47062.1"/>
    <property type="molecule type" value="Genomic_DNA"/>
</dbReference>
<proteinExistence type="inferred from homology"/>
<keyword evidence="2" id="KW-0805">Transcription regulation</keyword>
<evidence type="ECO:0000256" key="3">
    <source>
        <dbReference type="ARBA" id="ARBA00023125"/>
    </source>
</evidence>
<dbReference type="AlphaFoldDB" id="A0A919MJV8"/>
<dbReference type="Pfam" id="PF03704">
    <property type="entry name" value="BTAD"/>
    <property type="match status" value="1"/>
</dbReference>
<evidence type="ECO:0000313" key="8">
    <source>
        <dbReference type="Proteomes" id="UP000647172"/>
    </source>
</evidence>
<comment type="similarity">
    <text evidence="1">Belongs to the AfsR/DnrI/RedD regulatory family.</text>
</comment>
<evidence type="ECO:0000256" key="2">
    <source>
        <dbReference type="ARBA" id="ARBA00023015"/>
    </source>
</evidence>
<dbReference type="SUPFAM" id="SSF46894">
    <property type="entry name" value="C-terminal effector domain of the bipartite response regulators"/>
    <property type="match status" value="1"/>
</dbReference>
<dbReference type="Gene3D" id="3.40.50.300">
    <property type="entry name" value="P-loop containing nucleotide triphosphate hydrolases"/>
    <property type="match status" value="1"/>
</dbReference>
<dbReference type="SUPFAM" id="SSF52540">
    <property type="entry name" value="P-loop containing nucleoside triphosphate hydrolases"/>
    <property type="match status" value="1"/>
</dbReference>
<gene>
    <name evidence="7" type="ORF">Ani05nite_05960</name>
</gene>
<dbReference type="PANTHER" id="PTHR35807:SF1">
    <property type="entry name" value="TRANSCRIPTIONAL REGULATOR REDD"/>
    <property type="match status" value="1"/>
</dbReference>